<dbReference type="PROSITE" id="PS51858">
    <property type="entry name" value="PPPDE"/>
    <property type="match status" value="1"/>
</dbReference>
<dbReference type="SMART" id="SM01179">
    <property type="entry name" value="DUF862"/>
    <property type="match status" value="1"/>
</dbReference>
<dbReference type="GO" id="GO:0008233">
    <property type="term" value="F:peptidase activity"/>
    <property type="evidence" value="ECO:0007669"/>
    <property type="project" value="UniProtKB-KW"/>
</dbReference>
<dbReference type="EMBL" id="JALJOQ010000036">
    <property type="protein sequence ID" value="KAK9806614.1"/>
    <property type="molecule type" value="Genomic_DNA"/>
</dbReference>
<dbReference type="AlphaFoldDB" id="A0AAW1PEA1"/>
<dbReference type="InterPro" id="IPR008580">
    <property type="entry name" value="PPPDE_dom"/>
</dbReference>
<dbReference type="Pfam" id="PF05903">
    <property type="entry name" value="Peptidase_C97"/>
    <property type="match status" value="1"/>
</dbReference>
<evidence type="ECO:0000313" key="6">
    <source>
        <dbReference type="EMBL" id="KAK9806614.1"/>
    </source>
</evidence>
<dbReference type="GO" id="GO:0006508">
    <property type="term" value="P:proteolysis"/>
    <property type="evidence" value="ECO:0007669"/>
    <property type="project" value="UniProtKB-KW"/>
</dbReference>
<feature type="domain" description="PPPDE" evidence="5">
    <location>
        <begin position="7"/>
        <end position="147"/>
    </location>
</feature>
<dbReference type="Proteomes" id="UP001465755">
    <property type="component" value="Unassembled WGS sequence"/>
</dbReference>
<dbReference type="GO" id="GO:0070646">
    <property type="term" value="P:protein modification by small protein removal"/>
    <property type="evidence" value="ECO:0007669"/>
    <property type="project" value="TreeGrafter"/>
</dbReference>
<evidence type="ECO:0000256" key="2">
    <source>
        <dbReference type="ARBA" id="ARBA00022670"/>
    </source>
</evidence>
<evidence type="ECO:0000313" key="7">
    <source>
        <dbReference type="Proteomes" id="UP001465755"/>
    </source>
</evidence>
<keyword evidence="7" id="KW-1185">Reference proteome</keyword>
<evidence type="ECO:0000259" key="5">
    <source>
        <dbReference type="PROSITE" id="PS51858"/>
    </source>
</evidence>
<dbReference type="InterPro" id="IPR042266">
    <property type="entry name" value="PPPDE_sf"/>
</dbReference>
<evidence type="ECO:0000256" key="4">
    <source>
        <dbReference type="SAM" id="MobiDB-lite"/>
    </source>
</evidence>
<dbReference type="PANTHER" id="PTHR12378">
    <property type="entry name" value="DESUMOYLATING ISOPEPTIDASE"/>
    <property type="match status" value="1"/>
</dbReference>
<proteinExistence type="inferred from homology"/>
<comment type="caution">
    <text evidence="6">The sequence shown here is derived from an EMBL/GenBank/DDBJ whole genome shotgun (WGS) entry which is preliminary data.</text>
</comment>
<dbReference type="Gene3D" id="3.90.1720.30">
    <property type="entry name" value="PPPDE domains"/>
    <property type="match status" value="1"/>
</dbReference>
<dbReference type="PANTHER" id="PTHR12378:SF7">
    <property type="entry name" value="DESUMOYLATING ISOPEPTIDASE 1"/>
    <property type="match status" value="1"/>
</dbReference>
<sequence>MSDEKGEAVKLYVYDLSNGLARQLSQSLLGKQIDGVWHSAIVVNGREFYFGGGIQEVAESHSPFGRPQQVIDIGETFVPDEIRREFIADLRSKYSEATYDLFNNNCNNFADDLAQLLVGKGIPAHITSLPQEVLATPFGRMLAPMLSRTIASQGRQGGPRLAPEGARELSSAHRSLSSRPEAAAHLAKADQPPLSNPSVSAHAASAPSGKAASPSADRPAFEAALKAEFTRIMAVGNVSPNEAAAQAMRTVAGQHQAS</sequence>
<name>A0AAW1PEA1_9CHLO</name>
<organism evidence="6 7">
    <name type="scientific">Symbiochloris irregularis</name>
    <dbReference type="NCBI Taxonomy" id="706552"/>
    <lineage>
        <taxon>Eukaryota</taxon>
        <taxon>Viridiplantae</taxon>
        <taxon>Chlorophyta</taxon>
        <taxon>core chlorophytes</taxon>
        <taxon>Trebouxiophyceae</taxon>
        <taxon>Trebouxiales</taxon>
        <taxon>Trebouxiaceae</taxon>
        <taxon>Symbiochloris</taxon>
    </lineage>
</organism>
<evidence type="ECO:0000256" key="3">
    <source>
        <dbReference type="ARBA" id="ARBA00022801"/>
    </source>
</evidence>
<feature type="region of interest" description="Disordered" evidence="4">
    <location>
        <begin position="151"/>
        <end position="219"/>
    </location>
</feature>
<keyword evidence="2" id="KW-0645">Protease</keyword>
<comment type="similarity">
    <text evidence="1">Belongs to the DeSI family.</text>
</comment>
<gene>
    <name evidence="6" type="ORF">WJX73_010142</name>
</gene>
<feature type="compositionally biased region" description="Low complexity" evidence="4">
    <location>
        <begin position="196"/>
        <end position="216"/>
    </location>
</feature>
<evidence type="ECO:0000256" key="1">
    <source>
        <dbReference type="ARBA" id="ARBA00008140"/>
    </source>
</evidence>
<accession>A0AAW1PEA1</accession>
<reference evidence="6 7" key="1">
    <citation type="journal article" date="2024" name="Nat. Commun.">
        <title>Phylogenomics reveals the evolutionary origins of lichenization in chlorophyte algae.</title>
        <authorList>
            <person name="Puginier C."/>
            <person name="Libourel C."/>
            <person name="Otte J."/>
            <person name="Skaloud P."/>
            <person name="Haon M."/>
            <person name="Grisel S."/>
            <person name="Petersen M."/>
            <person name="Berrin J.G."/>
            <person name="Delaux P.M."/>
            <person name="Dal Grande F."/>
            <person name="Keller J."/>
        </authorList>
    </citation>
    <scope>NUCLEOTIDE SEQUENCE [LARGE SCALE GENOMIC DNA]</scope>
    <source>
        <strain evidence="6 7">SAG 2036</strain>
    </source>
</reference>
<keyword evidence="3" id="KW-0378">Hydrolase</keyword>
<protein>
    <recommendedName>
        <fullName evidence="5">PPPDE domain-containing protein</fullName>
    </recommendedName>
</protein>